<gene>
    <name evidence="1" type="ORF">GFJ39_13145</name>
</gene>
<keyword evidence="2" id="KW-1185">Reference proteome</keyword>
<dbReference type="EMBL" id="WIPH01000056">
    <property type="protein sequence ID" value="MQS00109.1"/>
    <property type="molecule type" value="Genomic_DNA"/>
</dbReference>
<dbReference type="AlphaFoldDB" id="A0A7X1VNS8"/>
<dbReference type="InterPro" id="IPR052517">
    <property type="entry name" value="GlcG_carb_metab_protein"/>
</dbReference>
<dbReference type="InterPro" id="IPR005624">
    <property type="entry name" value="PduO/GlcC-like"/>
</dbReference>
<dbReference type="InterPro" id="IPR038084">
    <property type="entry name" value="PduO/GlcC-like_sf"/>
</dbReference>
<dbReference type="Gene3D" id="3.30.450.150">
    <property type="entry name" value="Haem-degrading domain"/>
    <property type="match status" value="1"/>
</dbReference>
<accession>A0A7X1VNS8</accession>
<reference evidence="1 2" key="1">
    <citation type="submission" date="2019-10" db="EMBL/GenBank/DDBJ databases">
        <title>Gluconobacter aidae sp. nov., a novel species of acetic acid bacteria isolated in Thailand.</title>
        <authorList>
            <person name="Yukphan P."/>
            <person name="Charoenyingcharoen P."/>
            <person name="Malimas S."/>
            <person name="Muramatsu Y."/>
            <person name="Nakagawa Y."/>
            <person name="Tanasupawat S."/>
            <person name="Yamada Y."/>
        </authorList>
    </citation>
    <scope>NUCLEOTIDE SEQUENCE [LARGE SCALE GENOMIC DNA]</scope>
    <source>
        <strain evidence="1 2">AC10</strain>
    </source>
</reference>
<name>A0A7X1VNS8_9PROT</name>
<protein>
    <recommendedName>
        <fullName evidence="3">GlcG protein</fullName>
    </recommendedName>
</protein>
<dbReference type="Pfam" id="PF03928">
    <property type="entry name" value="HbpS-like"/>
    <property type="match status" value="1"/>
</dbReference>
<comment type="caution">
    <text evidence="1">The sequence shown here is derived from an EMBL/GenBank/DDBJ whole genome shotgun (WGS) entry which is preliminary data.</text>
</comment>
<organism evidence="1 2">
    <name type="scientific">Gluconobacter aidae</name>
    <dbReference type="NCBI Taxonomy" id="2662454"/>
    <lineage>
        <taxon>Bacteria</taxon>
        <taxon>Pseudomonadati</taxon>
        <taxon>Pseudomonadota</taxon>
        <taxon>Alphaproteobacteria</taxon>
        <taxon>Acetobacterales</taxon>
        <taxon>Acetobacteraceae</taxon>
        <taxon>Gluconobacter</taxon>
    </lineage>
</organism>
<proteinExistence type="predicted"/>
<evidence type="ECO:0000313" key="1">
    <source>
        <dbReference type="EMBL" id="MQS00109.1"/>
    </source>
</evidence>
<dbReference type="SUPFAM" id="SSF143744">
    <property type="entry name" value="GlcG-like"/>
    <property type="match status" value="1"/>
</dbReference>
<evidence type="ECO:0000313" key="2">
    <source>
        <dbReference type="Proteomes" id="UP000432209"/>
    </source>
</evidence>
<dbReference type="Proteomes" id="UP000432209">
    <property type="component" value="Unassembled WGS sequence"/>
</dbReference>
<evidence type="ECO:0008006" key="3">
    <source>
        <dbReference type="Google" id="ProtNLM"/>
    </source>
</evidence>
<sequence>MQSDPNIGNVMKNNFFVTSSILIATFLGSASQVLAVEQKPALEDADVLKMASAARQALAEQHINGCIVIADPDGVPLYVERQVNATPNCLSAALGKAKSAAIFKTDTNVSYEGLVKGEVHNLAVPDLSSNPGGVPLFVGKTVVGSIAISTPDGSKDLAVVHAAANAL</sequence>
<dbReference type="PANTHER" id="PTHR34309:SF10">
    <property type="entry name" value="SLR1406 PROTEIN"/>
    <property type="match status" value="1"/>
</dbReference>
<dbReference type="PANTHER" id="PTHR34309">
    <property type="entry name" value="SLR1406 PROTEIN"/>
    <property type="match status" value="1"/>
</dbReference>